<feature type="region of interest" description="Disordered" evidence="1">
    <location>
        <begin position="1"/>
        <end position="44"/>
    </location>
</feature>
<sequence length="53" mass="5618">MGGCMGRYLDGWEDAQSRGSSRNGGRGGRSTTESPFPAGDVRESGVHFHFSLG</sequence>
<proteinExistence type="predicted"/>
<dbReference type="EMBL" id="CAAE01010211">
    <property type="protein sequence ID" value="CAF92822.1"/>
    <property type="molecule type" value="Genomic_DNA"/>
</dbReference>
<evidence type="ECO:0000256" key="1">
    <source>
        <dbReference type="SAM" id="MobiDB-lite"/>
    </source>
</evidence>
<gene>
    <name evidence="2" type="ORF">GSTENG00008225001</name>
</gene>
<evidence type="ECO:0000313" key="2">
    <source>
        <dbReference type="EMBL" id="CAF92822.1"/>
    </source>
</evidence>
<accession>Q4T2R0</accession>
<protein>
    <submittedName>
        <fullName evidence="2">Chromosome 2 SCAF10211, whole genome shotgun sequence</fullName>
    </submittedName>
</protein>
<name>Q4T2R0_TETNG</name>
<dbReference type="KEGG" id="tng:GSTEN00008225G001"/>
<dbReference type="AlphaFoldDB" id="Q4T2R0"/>
<reference evidence="2" key="1">
    <citation type="journal article" date="2004" name="Nature">
        <title>Genome duplication in the teleost fish Tetraodon nigroviridis reveals the early vertebrate proto-karyotype.</title>
        <authorList>
            <person name="Jaillon O."/>
            <person name="Aury J.-M."/>
            <person name="Brunet F."/>
            <person name="Petit J.-L."/>
            <person name="Stange-Thomann N."/>
            <person name="Mauceli E."/>
            <person name="Bouneau L."/>
            <person name="Fischer C."/>
            <person name="Ozouf-Costaz C."/>
            <person name="Bernot A."/>
            <person name="Nicaud S."/>
            <person name="Jaffe D."/>
            <person name="Fisher S."/>
            <person name="Lutfalla G."/>
            <person name="Dossat C."/>
            <person name="Segurens B."/>
            <person name="Dasilva C."/>
            <person name="Salanoubat M."/>
            <person name="Levy M."/>
            <person name="Boudet N."/>
            <person name="Castellano S."/>
            <person name="Anthouard V."/>
            <person name="Jubin C."/>
            <person name="Castelli V."/>
            <person name="Katinka M."/>
            <person name="Vacherie B."/>
            <person name="Biemont C."/>
            <person name="Skalli Z."/>
            <person name="Cattolico L."/>
            <person name="Poulain J."/>
            <person name="De Berardinis V."/>
            <person name="Cruaud C."/>
            <person name="Duprat S."/>
            <person name="Brottier P."/>
            <person name="Coutanceau J.-P."/>
            <person name="Gouzy J."/>
            <person name="Parra G."/>
            <person name="Lardier G."/>
            <person name="Chapple C."/>
            <person name="McKernan K.J."/>
            <person name="McEwan P."/>
            <person name="Bosak S."/>
            <person name="Kellis M."/>
            <person name="Volff J.-N."/>
            <person name="Guigo R."/>
            <person name="Zody M.C."/>
            <person name="Mesirov J."/>
            <person name="Lindblad-Toh K."/>
            <person name="Birren B."/>
            <person name="Nusbaum C."/>
            <person name="Kahn D."/>
            <person name="Robinson-Rechavi M."/>
            <person name="Laudet V."/>
            <person name="Schachter V."/>
            <person name="Quetier F."/>
            <person name="Saurin W."/>
            <person name="Scarpelli C."/>
            <person name="Wincker P."/>
            <person name="Lander E.S."/>
            <person name="Weissenbach J."/>
            <person name="Roest Crollius H."/>
        </authorList>
    </citation>
    <scope>NUCLEOTIDE SEQUENCE [LARGE SCALE GENOMIC DNA]</scope>
</reference>
<organism evidence="2">
    <name type="scientific">Tetraodon nigroviridis</name>
    <name type="common">Spotted green pufferfish</name>
    <name type="synonym">Chelonodon nigroviridis</name>
    <dbReference type="NCBI Taxonomy" id="99883"/>
    <lineage>
        <taxon>Eukaryota</taxon>
        <taxon>Metazoa</taxon>
        <taxon>Chordata</taxon>
        <taxon>Craniata</taxon>
        <taxon>Vertebrata</taxon>
        <taxon>Euteleostomi</taxon>
        <taxon>Actinopterygii</taxon>
        <taxon>Neopterygii</taxon>
        <taxon>Teleostei</taxon>
        <taxon>Neoteleostei</taxon>
        <taxon>Acanthomorphata</taxon>
        <taxon>Eupercaria</taxon>
        <taxon>Tetraodontiformes</taxon>
        <taxon>Tetradontoidea</taxon>
        <taxon>Tetraodontidae</taxon>
        <taxon>Tetraodon</taxon>
    </lineage>
</organism>
<reference evidence="2" key="2">
    <citation type="submission" date="2004-02" db="EMBL/GenBank/DDBJ databases">
        <authorList>
            <consortium name="Genoscope"/>
            <consortium name="Whitehead Institute Centre for Genome Research"/>
        </authorList>
    </citation>
    <scope>NUCLEOTIDE SEQUENCE</scope>
</reference>